<feature type="compositionally biased region" description="Basic residues" evidence="6">
    <location>
        <begin position="1"/>
        <end position="12"/>
    </location>
</feature>
<dbReference type="PANTHER" id="PTHR23358:SF2">
    <property type="entry name" value="METHYLCYTOSINE DIOXYGENASE TET1"/>
    <property type="match status" value="1"/>
</dbReference>
<keyword evidence="2 4" id="KW-0863">Zinc-finger</keyword>
<dbReference type="EMBL" id="AEYP01092589">
    <property type="status" value="NOT_ANNOTATED_CDS"/>
    <property type="molecule type" value="Genomic_DNA"/>
</dbReference>
<dbReference type="GO" id="GO:0070579">
    <property type="term" value="F:DNA 5-methylcytosine dioxygenase activity"/>
    <property type="evidence" value="ECO:0007669"/>
    <property type="project" value="UniProtKB-UniRule"/>
</dbReference>
<dbReference type="EMBL" id="AEYP01092593">
    <property type="status" value="NOT_ANNOTATED_CDS"/>
    <property type="molecule type" value="Genomic_DNA"/>
</dbReference>
<feature type="compositionally biased region" description="Polar residues" evidence="6">
    <location>
        <begin position="526"/>
        <end position="535"/>
    </location>
</feature>
<dbReference type="GeneTree" id="ENSGT00940000158935"/>
<dbReference type="EMBL" id="AEYP01092592">
    <property type="status" value="NOT_ANNOTATED_CDS"/>
    <property type="molecule type" value="Genomic_DNA"/>
</dbReference>
<sequence>MSRSRHARPSRLVRREDLNRKKSSQLKKPSKATNKNVASVKTVSPGKLKQLIQERDVKKKIESKPPMPVRSLLTRAGAARMNLDRTEVLFQNPESLTCNGFTMALRSTSLSRRLSQPPVIIAKPKKVPPPKNLEKQHECDYNVITDMGVKHSENDPVSTQVPLIASDIENLIGVQNASLFKGESQETTQSWSQRVEGSKVNVSTQSDPVVEIVSGSSEETRGGEVLFSKETLNDINDSPRMFAQDTLCAPLLQRAALKVTYKGNSSIQLEDLGSRVESLKLSDSYLDPIKSERDCYPTSSFNKVVPELDLRNCLSIGGSIYPTSLIKLLLASSEQETLGAKPDHQEVLKATPDQPQILNTTPVIGQAFSAVPRQWEVPGANKIHGEALDETPDPPEMPGAIPVQGEVFGAILDQQILGMGGGTASNPPIFLPAPLNPIATYTALPEWPEPQSTVSYGLEVQGAVQILPLGSGHTPQASSNSEISSVPPIMTISNIENEKQVHISFLPADTQGVPLASEPGLFHASQGITQPSQAGPSPMEGGSSQIGMTSVADTNTTVVSRPVSLASTSSPSYTTLLPTLEKKKRKRCGVCEPCQQKTNCGECTYCKNRKNSHQICKKRKCEELKKKPSIIVPLEVIKENKRPQREKKPKVLKADFVNKLVNGPKSESMEYRRSYGGEQRLELNPPPLENVTKNEESMTGIEVEKWTQNKKSHLTDHVKGEFKAVVTEAEKLKNSEDDRKKVLLTDLIEPQKLFAQTIRNGIKNVHYLPTETNVSFKKFNIEEFGKAFENNSCKFLKDTANHNAMSSIATSASCDHLKGRSNVSVFQKSGFNCKSFPNPATFHLNSPTSTHNESDQPKSLENIPSKEPKDGSPVQPSLLSLMKDRRLTLEQVVAIEALTQLSEATSENSSPSKSEKDEETEHRTASLLNSCKAILYSVRKDLQDPNLQGVPESLHHCSSLEKQSSCNTVVFNGQNISKSHHSSAANQTTSKLQEYSKIDTSKNVAQGRISLDSSKNLHPLPPSGDKLGHCNQSLASSKKIDLKDDPSCLNTIHSKIEEDVATQLTQLASIIKFNYIKQEDKKVESTPTSLVAYNVQQKCNQEKVTIQQKQPSSVQNNHSSSLTKQKNTTQKKTRATPSRDRRKKKPVVISCQENDQKKQEQLSYEYSKLHDIWIASKFQRFGQFGPHDFPILLGKIPPLTKVWKPLTGRSSALEHKKLFPPLTQIKFERYYPELAQERNMKVEPLDSLPLCQLKTESSEQAFTEKVYNSQVQPTVNVNQKAHPLLQPSSPPNQCANVMAGDDQTQIQGDVQDQLMHQKLSTLPGISHETPLPDPAQILRNVNVVCSGGITVVSTKSEEDVCSSSVGASEFTPVDSAQKSFNDYAMNFFTNPTKNLVSTTKDSELPTCNCLGKTNRVIQKDKGPYYTHLGAGPSVAAVREIMENRYGQKGNAVRIEIVVYTGKEGKSSQGCPIAKWVSILYLHVL</sequence>
<dbReference type="EC" id="1.14.11.80" evidence="5"/>
<dbReference type="eggNOG" id="ENOG502QURD">
    <property type="taxonomic scope" value="Eukaryota"/>
</dbReference>
<keyword evidence="3 5" id="KW-0862">Zinc</keyword>
<dbReference type="EMBL" id="AEYP01092588">
    <property type="status" value="NOT_ANNOTATED_CDS"/>
    <property type="molecule type" value="Genomic_DNA"/>
</dbReference>
<dbReference type="OMA" id="VKEQLMH"/>
<dbReference type="Ensembl" id="ENSMPUT00000012307.1">
    <property type="protein sequence ID" value="ENSMPUP00000012108.1"/>
    <property type="gene ID" value="ENSMPUG00000012204.1"/>
</dbReference>
<feature type="compositionally biased region" description="Polar residues" evidence="6">
    <location>
        <begin position="31"/>
        <end position="42"/>
    </location>
</feature>
<feature type="region of interest" description="Disordered" evidence="6">
    <location>
        <begin position="1"/>
        <end position="43"/>
    </location>
</feature>
<organism evidence="8">
    <name type="scientific">Mustela putorius furo</name>
    <name type="common">European domestic ferret</name>
    <name type="synonym">Mustela furo</name>
    <dbReference type="NCBI Taxonomy" id="9669"/>
    <lineage>
        <taxon>Eukaryota</taxon>
        <taxon>Metazoa</taxon>
        <taxon>Chordata</taxon>
        <taxon>Craniata</taxon>
        <taxon>Vertebrata</taxon>
        <taxon>Euteleostomi</taxon>
        <taxon>Mammalia</taxon>
        <taxon>Eutheria</taxon>
        <taxon>Laurasiatheria</taxon>
        <taxon>Carnivora</taxon>
        <taxon>Caniformia</taxon>
        <taxon>Musteloidea</taxon>
        <taxon>Mustelidae</taxon>
        <taxon>Mustelinae</taxon>
        <taxon>Mustela</taxon>
    </lineage>
</organism>
<keyword evidence="5" id="KW-0223">Dioxygenase</keyword>
<dbReference type="GO" id="GO:0005634">
    <property type="term" value="C:nucleus"/>
    <property type="evidence" value="ECO:0007669"/>
    <property type="project" value="UniProtKB-UniRule"/>
</dbReference>
<dbReference type="GO" id="GO:0141166">
    <property type="term" value="P:chromosomal 5-methylcytosine DNA demethylation pathway"/>
    <property type="evidence" value="ECO:0007669"/>
    <property type="project" value="UniProtKB-UniRule"/>
</dbReference>
<evidence type="ECO:0000256" key="1">
    <source>
        <dbReference type="ARBA" id="ARBA00022723"/>
    </source>
</evidence>
<comment type="catalytic activity">
    <reaction evidence="5">
        <text>a 5-methyl-2'-deoxycytidine in DNA + 2-oxoglutarate + O2 = a 5-hydroxymethyl-2'-deoxycytidine in DNA + succinate + CO2</text>
        <dbReference type="Rhea" id="RHEA:52636"/>
        <dbReference type="Rhea" id="RHEA-COMP:11370"/>
        <dbReference type="Rhea" id="RHEA-COMP:13315"/>
        <dbReference type="ChEBI" id="CHEBI:15379"/>
        <dbReference type="ChEBI" id="CHEBI:16526"/>
        <dbReference type="ChEBI" id="CHEBI:16810"/>
        <dbReference type="ChEBI" id="CHEBI:30031"/>
        <dbReference type="ChEBI" id="CHEBI:85454"/>
        <dbReference type="ChEBI" id="CHEBI:136731"/>
        <dbReference type="EC" id="1.14.11.80"/>
    </reaction>
</comment>
<dbReference type="EMBL" id="AEYP01092590">
    <property type="status" value="NOT_ANNOTATED_CDS"/>
    <property type="molecule type" value="Genomic_DNA"/>
</dbReference>
<dbReference type="GO" id="GO:0003677">
    <property type="term" value="F:DNA binding"/>
    <property type="evidence" value="ECO:0007669"/>
    <property type="project" value="InterPro"/>
</dbReference>
<proteinExistence type="inferred from homology"/>
<feature type="region of interest" description="Disordered" evidence="6">
    <location>
        <begin position="842"/>
        <end position="877"/>
    </location>
</feature>
<dbReference type="GO" id="GO:0045944">
    <property type="term" value="P:positive regulation of transcription by RNA polymerase II"/>
    <property type="evidence" value="ECO:0007669"/>
    <property type="project" value="TreeGrafter"/>
</dbReference>
<evidence type="ECO:0000256" key="4">
    <source>
        <dbReference type="PROSITE-ProRule" id="PRU00509"/>
    </source>
</evidence>
<dbReference type="InterPro" id="IPR040175">
    <property type="entry name" value="TET1/2/3"/>
</dbReference>
<evidence type="ECO:0000256" key="2">
    <source>
        <dbReference type="ARBA" id="ARBA00022771"/>
    </source>
</evidence>
<dbReference type="EMBL" id="AEYP01092587">
    <property type="status" value="NOT_ANNOTATED_CDS"/>
    <property type="molecule type" value="Genomic_DNA"/>
</dbReference>
<feature type="compositionally biased region" description="Polar residues" evidence="6">
    <location>
        <begin position="903"/>
        <end position="912"/>
    </location>
</feature>
<dbReference type="GO" id="GO:0040029">
    <property type="term" value="P:epigenetic regulation of gene expression"/>
    <property type="evidence" value="ECO:0007669"/>
    <property type="project" value="InterPro"/>
</dbReference>
<feature type="region of interest" description="Disordered" evidence="6">
    <location>
        <begin position="1104"/>
        <end position="1154"/>
    </location>
</feature>
<dbReference type="EMBL" id="AEYP01092585">
    <property type="status" value="NOT_ANNOTATED_CDS"/>
    <property type="molecule type" value="Genomic_DNA"/>
</dbReference>
<evidence type="ECO:0000313" key="8">
    <source>
        <dbReference type="Ensembl" id="ENSMPUP00000012108.1"/>
    </source>
</evidence>
<feature type="region of interest" description="Disordered" evidence="6">
    <location>
        <begin position="1006"/>
        <end position="1025"/>
    </location>
</feature>
<evidence type="ECO:0000259" key="7">
    <source>
        <dbReference type="PROSITE" id="PS51058"/>
    </source>
</evidence>
<evidence type="ECO:0000256" key="5">
    <source>
        <dbReference type="RuleBase" id="RU367064"/>
    </source>
</evidence>
<dbReference type="PANTHER" id="PTHR23358">
    <property type="entry name" value="METHYLCYTOSINE DIOXYGENASE TET"/>
    <property type="match status" value="1"/>
</dbReference>
<accession>M3YLA1</accession>
<evidence type="ECO:0000256" key="6">
    <source>
        <dbReference type="SAM" id="MobiDB-lite"/>
    </source>
</evidence>
<comment type="catalytic activity">
    <reaction evidence="5">
        <text>a 5-formyl-2'-deoxycytidine in DNA + 2-oxoglutarate + O2 = a 5-carboxyl-2'-deoxycytidine in DNA + succinate + CO2 + H(+)</text>
        <dbReference type="Rhea" id="RHEA:53832"/>
        <dbReference type="Rhea" id="RHEA-COMP:13656"/>
        <dbReference type="Rhea" id="RHEA-COMP:13657"/>
        <dbReference type="ChEBI" id="CHEBI:15378"/>
        <dbReference type="ChEBI" id="CHEBI:15379"/>
        <dbReference type="ChEBI" id="CHEBI:16526"/>
        <dbReference type="ChEBI" id="CHEBI:16810"/>
        <dbReference type="ChEBI" id="CHEBI:30031"/>
        <dbReference type="ChEBI" id="CHEBI:137731"/>
        <dbReference type="ChEBI" id="CHEBI:137732"/>
        <dbReference type="EC" id="1.14.11.80"/>
    </reaction>
</comment>
<dbReference type="EMBL" id="AEYP01092586">
    <property type="status" value="NOT_ANNOTATED_CDS"/>
    <property type="molecule type" value="Genomic_DNA"/>
</dbReference>
<feature type="compositionally biased region" description="Basic and acidic residues" evidence="6">
    <location>
        <begin position="852"/>
        <end position="870"/>
    </location>
</feature>
<keyword evidence="1 5" id="KW-0479">Metal-binding</keyword>
<comment type="similarity">
    <text evidence="5">Belongs to the TET family.</text>
</comment>
<dbReference type="GO" id="GO:0008270">
    <property type="term" value="F:zinc ion binding"/>
    <property type="evidence" value="ECO:0007669"/>
    <property type="project" value="UniProtKB-UniRule"/>
</dbReference>
<comment type="cofactor">
    <cofactor evidence="5">
        <name>Fe(2+)</name>
        <dbReference type="ChEBI" id="CHEBI:29033"/>
    </cofactor>
    <text evidence="5">Binds 1 Fe(2+) ion per subunit.</text>
</comment>
<keyword evidence="5" id="KW-0560">Oxidoreductase</keyword>
<dbReference type="InterPro" id="IPR002857">
    <property type="entry name" value="Znf_CXXC"/>
</dbReference>
<protein>
    <recommendedName>
        <fullName evidence="5">Methylcytosine dioxygenase TET</fullName>
        <ecNumber evidence="5">1.14.11.80</ecNumber>
    </recommendedName>
</protein>
<feature type="domain" description="CXXC-type" evidence="7">
    <location>
        <begin position="581"/>
        <end position="622"/>
    </location>
</feature>
<dbReference type="InParanoid" id="M3YLA1"/>
<keyword evidence="5" id="KW-0408">Iron</keyword>
<reference evidence="8" key="1">
    <citation type="submission" date="2024-06" db="UniProtKB">
        <authorList>
            <consortium name="Ensembl"/>
        </authorList>
    </citation>
    <scope>IDENTIFICATION</scope>
</reference>
<comment type="cofactor">
    <cofactor evidence="5">
        <name>Zn(2+)</name>
        <dbReference type="ChEBI" id="CHEBI:29105"/>
    </cofactor>
    <text evidence="5">The zinc ions have a structural role.</text>
</comment>
<feature type="compositionally biased region" description="Polar residues" evidence="6">
    <location>
        <begin position="1104"/>
        <end position="1122"/>
    </location>
</feature>
<feature type="region of interest" description="Disordered" evidence="6">
    <location>
        <begin position="525"/>
        <end position="548"/>
    </location>
</feature>
<dbReference type="EMBL" id="AEYP01092584">
    <property type="status" value="NOT_ANNOTATED_CDS"/>
    <property type="molecule type" value="Genomic_DNA"/>
</dbReference>
<dbReference type="EMBL" id="AEYP01092591">
    <property type="status" value="NOT_ANNOTATED_CDS"/>
    <property type="molecule type" value="Genomic_DNA"/>
</dbReference>
<comment type="function">
    <text evidence="5">Dioxygenase that catalyzes the conversion of the modified genomic base 5-methylcytosine (5mC) into 5-hydroxymethylcytosine (5hmC) and plays a key role in epigenetic chromatin reprogramming during embryonic development.</text>
</comment>
<feature type="compositionally biased region" description="Basic residues" evidence="6">
    <location>
        <begin position="1129"/>
        <end position="1146"/>
    </location>
</feature>
<feature type="compositionally biased region" description="Basic and acidic residues" evidence="6">
    <location>
        <begin position="913"/>
        <end position="924"/>
    </location>
</feature>
<dbReference type="STRING" id="9669.ENSMPUP00000012108"/>
<dbReference type="Pfam" id="PF02008">
    <property type="entry name" value="zf-CXXC"/>
    <property type="match status" value="1"/>
</dbReference>
<evidence type="ECO:0000256" key="3">
    <source>
        <dbReference type="ARBA" id="ARBA00022833"/>
    </source>
</evidence>
<comment type="catalytic activity">
    <reaction evidence="5">
        <text>a 5-hydroxymethyl-2'-deoxycytidine in DNA + 2-oxoglutarate + O2 = a 5-formyl-2'-deoxycytidine in DNA + succinate + CO2 + H2O</text>
        <dbReference type="Rhea" id="RHEA:53828"/>
        <dbReference type="Rhea" id="RHEA-COMP:13315"/>
        <dbReference type="Rhea" id="RHEA-COMP:13656"/>
        <dbReference type="ChEBI" id="CHEBI:15377"/>
        <dbReference type="ChEBI" id="CHEBI:15379"/>
        <dbReference type="ChEBI" id="CHEBI:16526"/>
        <dbReference type="ChEBI" id="CHEBI:16810"/>
        <dbReference type="ChEBI" id="CHEBI:30031"/>
        <dbReference type="ChEBI" id="CHEBI:136731"/>
        <dbReference type="ChEBI" id="CHEBI:137731"/>
        <dbReference type="EC" id="1.14.11.80"/>
    </reaction>
</comment>
<feature type="compositionally biased region" description="Basic residues" evidence="6">
    <location>
        <begin position="21"/>
        <end position="30"/>
    </location>
</feature>
<name>M3YLA1_MUSPF</name>
<dbReference type="HOGENOM" id="CLU_001618_2_0_1"/>
<feature type="region of interest" description="Disordered" evidence="6">
    <location>
        <begin position="903"/>
        <end position="924"/>
    </location>
</feature>
<dbReference type="PROSITE" id="PS51058">
    <property type="entry name" value="ZF_CXXC"/>
    <property type="match status" value="1"/>
</dbReference>